<organism evidence="1 2">
    <name type="scientific">Plakobranchus ocellatus</name>
    <dbReference type="NCBI Taxonomy" id="259542"/>
    <lineage>
        <taxon>Eukaryota</taxon>
        <taxon>Metazoa</taxon>
        <taxon>Spiralia</taxon>
        <taxon>Lophotrochozoa</taxon>
        <taxon>Mollusca</taxon>
        <taxon>Gastropoda</taxon>
        <taxon>Heterobranchia</taxon>
        <taxon>Euthyneura</taxon>
        <taxon>Panpulmonata</taxon>
        <taxon>Sacoglossa</taxon>
        <taxon>Placobranchoidea</taxon>
        <taxon>Plakobranchidae</taxon>
        <taxon>Plakobranchus</taxon>
    </lineage>
</organism>
<accession>A0AAV4C702</accession>
<evidence type="ECO:0000313" key="1">
    <source>
        <dbReference type="EMBL" id="GFO27470.1"/>
    </source>
</evidence>
<evidence type="ECO:0000313" key="2">
    <source>
        <dbReference type="Proteomes" id="UP000735302"/>
    </source>
</evidence>
<reference evidence="1 2" key="1">
    <citation type="journal article" date="2021" name="Elife">
        <title>Chloroplast acquisition without the gene transfer in kleptoplastic sea slugs, Plakobranchus ocellatus.</title>
        <authorList>
            <person name="Maeda T."/>
            <person name="Takahashi S."/>
            <person name="Yoshida T."/>
            <person name="Shimamura S."/>
            <person name="Takaki Y."/>
            <person name="Nagai Y."/>
            <person name="Toyoda A."/>
            <person name="Suzuki Y."/>
            <person name="Arimoto A."/>
            <person name="Ishii H."/>
            <person name="Satoh N."/>
            <person name="Nishiyama T."/>
            <person name="Hasebe M."/>
            <person name="Maruyama T."/>
            <person name="Minagawa J."/>
            <person name="Obokata J."/>
            <person name="Shigenobu S."/>
        </authorList>
    </citation>
    <scope>NUCLEOTIDE SEQUENCE [LARGE SCALE GENOMIC DNA]</scope>
</reference>
<gene>
    <name evidence="1" type="ORF">PoB_005397500</name>
</gene>
<comment type="caution">
    <text evidence="1">The sequence shown here is derived from an EMBL/GenBank/DDBJ whole genome shotgun (WGS) entry which is preliminary data.</text>
</comment>
<keyword evidence="2" id="KW-1185">Reference proteome</keyword>
<dbReference type="AlphaFoldDB" id="A0AAV4C702"/>
<name>A0AAV4C702_9GAST</name>
<dbReference type="Proteomes" id="UP000735302">
    <property type="component" value="Unassembled WGS sequence"/>
</dbReference>
<proteinExistence type="predicted"/>
<dbReference type="EMBL" id="BLXT01005922">
    <property type="protein sequence ID" value="GFO27470.1"/>
    <property type="molecule type" value="Genomic_DNA"/>
</dbReference>
<protein>
    <submittedName>
        <fullName evidence="1">Uncharacterized protein</fullName>
    </submittedName>
</protein>
<sequence length="158" mass="17149">MSVPDWAPEEKVETMIPNTELKIDGRNNLRWLSLQALVIVCPAGGGHNSGFGVNKLQLGTSRCTKSSDEFNVACIELGGHLPIKGNFESVNMACAELAGHENVKEEEGYHRFTEEDVDAIVDAANLSVEDYNQIKREVTRMGLESTAACNGAGKTQVL</sequence>